<organism evidence="4 5">
    <name type="scientific">Amycolatopsis antarctica</name>
    <dbReference type="NCBI Taxonomy" id="1854586"/>
    <lineage>
        <taxon>Bacteria</taxon>
        <taxon>Bacillati</taxon>
        <taxon>Actinomycetota</taxon>
        <taxon>Actinomycetes</taxon>
        <taxon>Pseudonocardiales</taxon>
        <taxon>Pseudonocardiaceae</taxon>
        <taxon>Amycolatopsis</taxon>
    </lineage>
</organism>
<dbReference type="Gene3D" id="3.40.190.10">
    <property type="entry name" value="Periplasmic binding protein-like II"/>
    <property type="match status" value="1"/>
</dbReference>
<evidence type="ECO:0000256" key="2">
    <source>
        <dbReference type="SAM" id="SignalP"/>
    </source>
</evidence>
<keyword evidence="2" id="KW-0732">Signal</keyword>
<evidence type="ECO:0000256" key="1">
    <source>
        <dbReference type="SAM" id="MobiDB-lite"/>
    </source>
</evidence>
<sequence>MGANRRAALLLSTLCAAVLVACTNTPPPPVVTSPVVETSAPPEETPSQVVIGIDAITGGYNPHNLADSSTVTSALSQLLLPSVFRQASDGARQLDKTLMTSAEVVSQEPFTVAYEIRPDASWSDGAPIAVEDFIYLADAMRDETGAVEPAGYRLISGIQPGEGGKRVEVSFSEPYPGWQTLFSGLLPAHLFKDAPGGWEGALETSFPAYGGPFSIKTLDRDRGEIILERNERYWDKPAAVDQLVFRRADQQGLAAAMRSGNDQFALARTDATGVQLFDELGEGFDLHTLARPEVASVLLRPTGEALSDDRVRAGIAALLDRNKLIDEGTGGGPSAGLRADAQVLAPSSPDYASTIPQPGPPSAADAGRAGELLTSAGYTKESGTWRKEGRPLALVIAAPAEQEPYVSVAEELVSQLVAAGVDARAVNPPPRELYSEQLAVPVQDGGMPAPPEEDNAGAVGVDIAVVPRPVGTDAASMLASTFGCRPQRGDSVAQPPAEVPANPAAFCDEELQPLVDEALTGRTPMPEALAELEPALWERNVVIPLFQLADTMVIGPGVSGVSPGPALAGPFGSAVNWTRGSK</sequence>
<dbReference type="SUPFAM" id="SSF53850">
    <property type="entry name" value="Periplasmic binding protein-like II"/>
    <property type="match status" value="1"/>
</dbReference>
<comment type="caution">
    <text evidence="4">The sequence shown here is derived from an EMBL/GenBank/DDBJ whole genome shotgun (WGS) entry which is preliminary data.</text>
</comment>
<dbReference type="Gene3D" id="3.90.76.10">
    <property type="entry name" value="Dipeptide-binding Protein, Domain 1"/>
    <property type="match status" value="1"/>
</dbReference>
<proteinExistence type="predicted"/>
<dbReference type="Pfam" id="PF00496">
    <property type="entry name" value="SBP_bac_5"/>
    <property type="match status" value="1"/>
</dbReference>
<evidence type="ECO:0000259" key="3">
    <source>
        <dbReference type="Pfam" id="PF00496"/>
    </source>
</evidence>
<dbReference type="RefSeq" id="WP_094862188.1">
    <property type="nucleotide sequence ID" value="NZ_NKYE01000004.1"/>
</dbReference>
<feature type="region of interest" description="Disordered" evidence="1">
    <location>
        <begin position="348"/>
        <end position="367"/>
    </location>
</feature>
<gene>
    <name evidence="4" type="ORF">CFN78_09125</name>
</gene>
<evidence type="ECO:0000313" key="4">
    <source>
        <dbReference type="EMBL" id="OZM73671.1"/>
    </source>
</evidence>
<protein>
    <submittedName>
        <fullName evidence="4">Peptide ABC transporter substrate-binding protein</fullName>
    </submittedName>
</protein>
<feature type="domain" description="Solute-binding protein family 5" evidence="3">
    <location>
        <begin position="98"/>
        <end position="428"/>
    </location>
</feature>
<reference evidence="4 5" key="1">
    <citation type="submission" date="2017-07" db="EMBL/GenBank/DDBJ databases">
        <title>Amycolatopsis antarcticus sp. nov., isolated from the surface of an Antarcticus brown macroalga.</title>
        <authorList>
            <person name="Wang J."/>
            <person name="Leiva S."/>
            <person name="Huang J."/>
            <person name="Huang Y."/>
        </authorList>
    </citation>
    <scope>NUCLEOTIDE SEQUENCE [LARGE SCALE GENOMIC DNA]</scope>
    <source>
        <strain evidence="4 5">AU-G6</strain>
    </source>
</reference>
<dbReference type="Proteomes" id="UP000242444">
    <property type="component" value="Unassembled WGS sequence"/>
</dbReference>
<dbReference type="InterPro" id="IPR000914">
    <property type="entry name" value="SBP_5_dom"/>
</dbReference>
<dbReference type="InParanoid" id="A0A263D5L8"/>
<dbReference type="GO" id="GO:0015833">
    <property type="term" value="P:peptide transport"/>
    <property type="evidence" value="ECO:0007669"/>
    <property type="project" value="TreeGrafter"/>
</dbReference>
<feature type="signal peptide" evidence="2">
    <location>
        <begin position="1"/>
        <end position="21"/>
    </location>
</feature>
<name>A0A263D5L8_9PSEU</name>
<keyword evidence="5" id="KW-1185">Reference proteome</keyword>
<dbReference type="InterPro" id="IPR039424">
    <property type="entry name" value="SBP_5"/>
</dbReference>
<dbReference type="EMBL" id="NKYE01000004">
    <property type="protein sequence ID" value="OZM73671.1"/>
    <property type="molecule type" value="Genomic_DNA"/>
</dbReference>
<evidence type="ECO:0000313" key="5">
    <source>
        <dbReference type="Proteomes" id="UP000242444"/>
    </source>
</evidence>
<dbReference type="GO" id="GO:1904680">
    <property type="term" value="F:peptide transmembrane transporter activity"/>
    <property type="evidence" value="ECO:0007669"/>
    <property type="project" value="TreeGrafter"/>
</dbReference>
<dbReference type="Gene3D" id="3.10.105.10">
    <property type="entry name" value="Dipeptide-binding Protein, Domain 3"/>
    <property type="match status" value="1"/>
</dbReference>
<accession>A0A263D5L8</accession>
<dbReference type="CDD" id="cd08501">
    <property type="entry name" value="PBP2_Lpqw"/>
    <property type="match status" value="1"/>
</dbReference>
<feature type="chain" id="PRO_5038465065" evidence="2">
    <location>
        <begin position="22"/>
        <end position="582"/>
    </location>
</feature>
<dbReference type="PROSITE" id="PS51257">
    <property type="entry name" value="PROKAR_LIPOPROTEIN"/>
    <property type="match status" value="1"/>
</dbReference>
<dbReference type="AlphaFoldDB" id="A0A263D5L8"/>
<dbReference type="PANTHER" id="PTHR30290">
    <property type="entry name" value="PERIPLASMIC BINDING COMPONENT OF ABC TRANSPORTER"/>
    <property type="match status" value="1"/>
</dbReference>
<dbReference type="PANTHER" id="PTHR30290:SF65">
    <property type="entry name" value="MONOACYL PHOSPHATIDYLINOSITOL TETRAMANNOSIDE-BINDING PROTEIN LPQW-RELATED"/>
    <property type="match status" value="1"/>
</dbReference>
<dbReference type="OrthoDB" id="9803988at2"/>